<dbReference type="EMBL" id="LGRX02034523">
    <property type="protein sequence ID" value="KAK3237577.1"/>
    <property type="molecule type" value="Genomic_DNA"/>
</dbReference>
<feature type="region of interest" description="Disordered" evidence="1">
    <location>
        <begin position="55"/>
        <end position="77"/>
    </location>
</feature>
<accession>A0AAE0ERQ5</accession>
<organism evidence="2 3">
    <name type="scientific">Cymbomonas tetramitiformis</name>
    <dbReference type="NCBI Taxonomy" id="36881"/>
    <lineage>
        <taxon>Eukaryota</taxon>
        <taxon>Viridiplantae</taxon>
        <taxon>Chlorophyta</taxon>
        <taxon>Pyramimonadophyceae</taxon>
        <taxon>Pyramimonadales</taxon>
        <taxon>Pyramimonadaceae</taxon>
        <taxon>Cymbomonas</taxon>
    </lineage>
</organism>
<reference evidence="2 3" key="1">
    <citation type="journal article" date="2015" name="Genome Biol. Evol.">
        <title>Comparative Genomics of a Bacterivorous Green Alga Reveals Evolutionary Causalities and Consequences of Phago-Mixotrophic Mode of Nutrition.</title>
        <authorList>
            <person name="Burns J.A."/>
            <person name="Paasch A."/>
            <person name="Narechania A."/>
            <person name="Kim E."/>
        </authorList>
    </citation>
    <scope>NUCLEOTIDE SEQUENCE [LARGE SCALE GENOMIC DNA]</scope>
    <source>
        <strain evidence="2 3">PLY_AMNH</strain>
    </source>
</reference>
<proteinExistence type="predicted"/>
<sequence length="97" mass="11094">MEENVGEGEEVDDDGAALDGCLMPLGVEMYEGFVPGEDGFVKKMRRRFRERRYMEENVGEDEQVDEDRGEDEDKEAALGSSVGWKEKWIRRLSFALA</sequence>
<dbReference type="AlphaFoldDB" id="A0AAE0ERQ5"/>
<keyword evidence="3" id="KW-1185">Reference proteome</keyword>
<protein>
    <submittedName>
        <fullName evidence="2">Uncharacterized protein</fullName>
    </submittedName>
</protein>
<evidence type="ECO:0000313" key="2">
    <source>
        <dbReference type="EMBL" id="KAK3237577.1"/>
    </source>
</evidence>
<comment type="caution">
    <text evidence="2">The sequence shown here is derived from an EMBL/GenBank/DDBJ whole genome shotgun (WGS) entry which is preliminary data.</text>
</comment>
<gene>
    <name evidence="2" type="ORF">CYMTET_52361</name>
</gene>
<feature type="compositionally biased region" description="Acidic residues" evidence="1">
    <location>
        <begin position="57"/>
        <end position="74"/>
    </location>
</feature>
<evidence type="ECO:0000256" key="1">
    <source>
        <dbReference type="SAM" id="MobiDB-lite"/>
    </source>
</evidence>
<name>A0AAE0ERQ5_9CHLO</name>
<evidence type="ECO:0000313" key="3">
    <source>
        <dbReference type="Proteomes" id="UP001190700"/>
    </source>
</evidence>
<dbReference type="Proteomes" id="UP001190700">
    <property type="component" value="Unassembled WGS sequence"/>
</dbReference>